<dbReference type="EMBL" id="JBHSKG010000009">
    <property type="protein sequence ID" value="MFC5140175.1"/>
    <property type="molecule type" value="Genomic_DNA"/>
</dbReference>
<evidence type="ECO:0000313" key="1">
    <source>
        <dbReference type="EMBL" id="MFC5140175.1"/>
    </source>
</evidence>
<dbReference type="Proteomes" id="UP001596175">
    <property type="component" value="Unassembled WGS sequence"/>
</dbReference>
<sequence length="240" mass="24308">MTTVTDALLAPLLAGDPAKPLITFYDDATGERIELSGATFGNWVAKTANLLRDECDVEAGTTVAVLLPAHWQAAAALCAIWSCGAEAVADPAGAEVALADAEHLEAAAGAGLVVGFSLDAFGQGLGDVLPRDAVDYATEVRVHGDHFDPLAPIPDHAPALVGADAGTVVATARARAAELGLGADDRVLSTAAWPLALTGGLVDGFLAVLAAGASLVHVRHPAGDQERRAGTEKVTRVLAA</sequence>
<dbReference type="InterPro" id="IPR042099">
    <property type="entry name" value="ANL_N_sf"/>
</dbReference>
<protein>
    <submittedName>
        <fullName evidence="1">TIGR03089 family protein</fullName>
    </submittedName>
</protein>
<name>A0ABV9ZIR3_9PSEU</name>
<evidence type="ECO:0000313" key="2">
    <source>
        <dbReference type="Proteomes" id="UP001596175"/>
    </source>
</evidence>
<dbReference type="Gene3D" id="3.40.50.12780">
    <property type="entry name" value="N-terminal domain of ligase-like"/>
    <property type="match status" value="1"/>
</dbReference>
<gene>
    <name evidence="1" type="ORF">ACFPK1_18180</name>
</gene>
<proteinExistence type="predicted"/>
<reference evidence="2" key="1">
    <citation type="journal article" date="2019" name="Int. J. Syst. Evol. Microbiol.">
        <title>The Global Catalogue of Microorganisms (GCM) 10K type strain sequencing project: providing services to taxonomists for standard genome sequencing and annotation.</title>
        <authorList>
            <consortium name="The Broad Institute Genomics Platform"/>
            <consortium name="The Broad Institute Genome Sequencing Center for Infectious Disease"/>
            <person name="Wu L."/>
            <person name="Ma J."/>
        </authorList>
    </citation>
    <scope>NUCLEOTIDE SEQUENCE [LARGE SCALE GENOMIC DNA]</scope>
    <source>
        <strain evidence="2">XZYJ18</strain>
    </source>
</reference>
<accession>A0ABV9ZIR3</accession>
<dbReference type="NCBIfam" id="TIGR03089">
    <property type="entry name" value="TIGR03089 family protein"/>
    <property type="match status" value="1"/>
</dbReference>
<keyword evidence="2" id="KW-1185">Reference proteome</keyword>
<dbReference type="InterPro" id="IPR017523">
    <property type="entry name" value="Rv3268"/>
</dbReference>
<organism evidence="1 2">
    <name type="scientific">Actinomycetospora rhizophila</name>
    <dbReference type="NCBI Taxonomy" id="1416876"/>
    <lineage>
        <taxon>Bacteria</taxon>
        <taxon>Bacillati</taxon>
        <taxon>Actinomycetota</taxon>
        <taxon>Actinomycetes</taxon>
        <taxon>Pseudonocardiales</taxon>
        <taxon>Pseudonocardiaceae</taxon>
        <taxon>Actinomycetospora</taxon>
    </lineage>
</organism>
<dbReference type="RefSeq" id="WP_378022342.1">
    <property type="nucleotide sequence ID" value="NZ_JBHSKG010000009.1"/>
</dbReference>
<comment type="caution">
    <text evidence="1">The sequence shown here is derived from an EMBL/GenBank/DDBJ whole genome shotgun (WGS) entry which is preliminary data.</text>
</comment>
<dbReference type="SUPFAM" id="SSF56801">
    <property type="entry name" value="Acetyl-CoA synthetase-like"/>
    <property type="match status" value="1"/>
</dbReference>